<organism evidence="1 2">
    <name type="scientific">Paramuricea clavata</name>
    <name type="common">Red gorgonian</name>
    <name type="synonym">Violescent sea-whip</name>
    <dbReference type="NCBI Taxonomy" id="317549"/>
    <lineage>
        <taxon>Eukaryota</taxon>
        <taxon>Metazoa</taxon>
        <taxon>Cnidaria</taxon>
        <taxon>Anthozoa</taxon>
        <taxon>Octocorallia</taxon>
        <taxon>Malacalcyonacea</taxon>
        <taxon>Plexauridae</taxon>
        <taxon>Paramuricea</taxon>
    </lineage>
</organism>
<proteinExistence type="predicted"/>
<dbReference type="OrthoDB" id="5979480at2759"/>
<name>A0A6S7GLW7_PARCT</name>
<keyword evidence="2" id="KW-1185">Reference proteome</keyword>
<protein>
    <submittedName>
        <fullName evidence="1">Uncharacterized protein</fullName>
    </submittedName>
</protein>
<accession>A0A6S7GLW7</accession>
<dbReference type="EMBL" id="CACRXK020002475">
    <property type="protein sequence ID" value="CAB3994484.1"/>
    <property type="molecule type" value="Genomic_DNA"/>
</dbReference>
<dbReference type="Proteomes" id="UP001152795">
    <property type="component" value="Unassembled WGS sequence"/>
</dbReference>
<reference evidence="1" key="1">
    <citation type="submission" date="2020-04" db="EMBL/GenBank/DDBJ databases">
        <authorList>
            <person name="Alioto T."/>
            <person name="Alioto T."/>
            <person name="Gomez Garrido J."/>
        </authorList>
    </citation>
    <scope>NUCLEOTIDE SEQUENCE</scope>
    <source>
        <strain evidence="1">A484AB</strain>
    </source>
</reference>
<gene>
    <name evidence="1" type="ORF">PACLA_8A054937</name>
</gene>
<dbReference type="AlphaFoldDB" id="A0A6S7GLW7"/>
<comment type="caution">
    <text evidence="1">The sequence shown here is derived from an EMBL/GenBank/DDBJ whole genome shotgun (WGS) entry which is preliminary data.</text>
</comment>
<evidence type="ECO:0000313" key="1">
    <source>
        <dbReference type="EMBL" id="CAB3994484.1"/>
    </source>
</evidence>
<evidence type="ECO:0000313" key="2">
    <source>
        <dbReference type="Proteomes" id="UP001152795"/>
    </source>
</evidence>
<sequence length="70" mass="8169">MAKLGGYRFFAVTDFRECWAGELTSDYFVSHAKTNECWGARPNYKECNDDAETKCVGRPYHNYIYEIISE</sequence>